<proteinExistence type="predicted"/>
<reference evidence="3" key="1">
    <citation type="submission" date="2022-06" db="EMBL/GenBank/DDBJ databases">
        <title>Genome Sequence of Candolleomyces eurysporus.</title>
        <authorList>
            <person name="Buettner E."/>
        </authorList>
    </citation>
    <scope>NUCLEOTIDE SEQUENCE</scope>
    <source>
        <strain evidence="3">VTCC 930004</strain>
    </source>
</reference>
<sequence length="76" mass="8298">MAPQFQKGDTVRYKPVGGPDSNTPESSGVVKDILTEPGRQADRNVQASEENPRYEIENCNTGKVTTIFECNILGKA</sequence>
<name>A0A9W8J920_9AGAR</name>
<evidence type="ECO:0000313" key="4">
    <source>
        <dbReference type="Proteomes" id="UP001140091"/>
    </source>
</evidence>
<accession>A0A9W8J920</accession>
<protein>
    <recommendedName>
        <fullName evidence="2">Hypervirulence associated protein TUDOR domain-containing protein</fullName>
    </recommendedName>
</protein>
<dbReference type="Pfam" id="PF11160">
    <property type="entry name" value="Hva1_TUDOR"/>
    <property type="match status" value="1"/>
</dbReference>
<dbReference type="InterPro" id="IPR021331">
    <property type="entry name" value="Hva1_TUDOR"/>
</dbReference>
<dbReference type="OrthoDB" id="10052172at2759"/>
<evidence type="ECO:0000256" key="1">
    <source>
        <dbReference type="SAM" id="MobiDB-lite"/>
    </source>
</evidence>
<gene>
    <name evidence="3" type="ORF">H1R20_g6710</name>
</gene>
<keyword evidence="4" id="KW-1185">Reference proteome</keyword>
<dbReference type="AlphaFoldDB" id="A0A9W8J920"/>
<organism evidence="3 4">
    <name type="scientific">Candolleomyces eurysporus</name>
    <dbReference type="NCBI Taxonomy" id="2828524"/>
    <lineage>
        <taxon>Eukaryota</taxon>
        <taxon>Fungi</taxon>
        <taxon>Dikarya</taxon>
        <taxon>Basidiomycota</taxon>
        <taxon>Agaricomycotina</taxon>
        <taxon>Agaricomycetes</taxon>
        <taxon>Agaricomycetidae</taxon>
        <taxon>Agaricales</taxon>
        <taxon>Agaricineae</taxon>
        <taxon>Psathyrellaceae</taxon>
        <taxon>Candolleomyces</taxon>
    </lineage>
</organism>
<evidence type="ECO:0000313" key="3">
    <source>
        <dbReference type="EMBL" id="KAJ2930390.1"/>
    </source>
</evidence>
<feature type="domain" description="Hypervirulence associated protein TUDOR" evidence="2">
    <location>
        <begin position="8"/>
        <end position="69"/>
    </location>
</feature>
<evidence type="ECO:0000259" key="2">
    <source>
        <dbReference type="Pfam" id="PF11160"/>
    </source>
</evidence>
<dbReference type="EMBL" id="JANBPK010000844">
    <property type="protein sequence ID" value="KAJ2930390.1"/>
    <property type="molecule type" value="Genomic_DNA"/>
</dbReference>
<dbReference type="Proteomes" id="UP001140091">
    <property type="component" value="Unassembled WGS sequence"/>
</dbReference>
<feature type="non-terminal residue" evidence="3">
    <location>
        <position position="1"/>
    </location>
</feature>
<comment type="caution">
    <text evidence="3">The sequence shown here is derived from an EMBL/GenBank/DDBJ whole genome shotgun (WGS) entry which is preliminary data.</text>
</comment>
<feature type="region of interest" description="Disordered" evidence="1">
    <location>
        <begin position="1"/>
        <end position="31"/>
    </location>
</feature>